<dbReference type="EMBL" id="JAOCDR010000038">
    <property type="protein sequence ID" value="MDH0657059.1"/>
    <property type="molecule type" value="Genomic_DNA"/>
</dbReference>
<reference evidence="1" key="1">
    <citation type="submission" date="2022-09" db="EMBL/GenBank/DDBJ databases">
        <title>Intensive care unit water sources are persistently colonized with multi-drug resistant bacteria and are the site of extensive horizontal gene transfer of antibiotic resistance genes.</title>
        <authorList>
            <person name="Diorio-Toth L."/>
        </authorList>
    </citation>
    <scope>NUCLEOTIDE SEQUENCE</scope>
    <source>
        <strain evidence="2">GD03725</strain>
        <strain evidence="1">GD03851</strain>
    </source>
</reference>
<dbReference type="RefSeq" id="WP_171519365.1">
    <property type="nucleotide sequence ID" value="NZ_CP045103.1"/>
</dbReference>
<evidence type="ECO:0000313" key="2">
    <source>
        <dbReference type="EMBL" id="MDH1437009.1"/>
    </source>
</evidence>
<evidence type="ECO:0000313" key="1">
    <source>
        <dbReference type="EMBL" id="MDH0657059.1"/>
    </source>
</evidence>
<proteinExistence type="predicted"/>
<protein>
    <submittedName>
        <fullName evidence="1">Uncharacterized protein</fullName>
    </submittedName>
</protein>
<name>A0AA42LFF0_ACIJO</name>
<organism evidence="1 3">
    <name type="scientific">Acinetobacter johnsonii</name>
    <dbReference type="NCBI Taxonomy" id="40214"/>
    <lineage>
        <taxon>Bacteria</taxon>
        <taxon>Pseudomonadati</taxon>
        <taxon>Pseudomonadota</taxon>
        <taxon>Gammaproteobacteria</taxon>
        <taxon>Moraxellales</taxon>
        <taxon>Moraxellaceae</taxon>
        <taxon>Acinetobacter</taxon>
    </lineage>
</organism>
<comment type="caution">
    <text evidence="1">The sequence shown here is derived from an EMBL/GenBank/DDBJ whole genome shotgun (WGS) entry which is preliminary data.</text>
</comment>
<dbReference type="EMBL" id="JAOCIL010000001">
    <property type="protein sequence ID" value="MDH1437009.1"/>
    <property type="molecule type" value="Genomic_DNA"/>
</dbReference>
<dbReference type="Proteomes" id="UP001161567">
    <property type="component" value="Unassembled WGS sequence"/>
</dbReference>
<dbReference type="Proteomes" id="UP001161099">
    <property type="component" value="Unassembled WGS sequence"/>
</dbReference>
<evidence type="ECO:0000313" key="3">
    <source>
        <dbReference type="Proteomes" id="UP001161099"/>
    </source>
</evidence>
<dbReference type="AlphaFoldDB" id="A0AA42LFF0"/>
<accession>A0AA42LFF0</accession>
<sequence>MIYKTLIIMCLLSLNACETKYLGETAHAKSIEQQKIETPQSDLSPGKILHSSKDVKKALDNKIYVLLNSKEGCIVSEKPINNDVIIIYKEDEKFKYDMVKPATKKDDTDCVSNLTFVTDEPNYFYNIDKRTRTSIRGYGFQLSQSQIMYNNGKIRGVDLIGNSIPNIITECFSQEGSHFNIWGGHNNEEKLLHRYTFLDMDIQPSCTENDKIVSSGLLDLKK</sequence>
<gene>
    <name evidence="1" type="ORF">N5D11_13220</name>
    <name evidence="2" type="ORF">N5I27_00915</name>
</gene>